<comment type="similarity">
    <text evidence="1">Belongs to the type-B carboxylesterase/lipase family.</text>
</comment>
<gene>
    <name evidence="7" type="ORF">TKK_002240</name>
</gene>
<evidence type="ECO:0000256" key="3">
    <source>
        <dbReference type="ARBA" id="ARBA00022801"/>
    </source>
</evidence>
<sequence length="1120" mass="127146">MVIIGLIDESTACDQTIVETETGRLEGSAQTSILGDEFCAFKGIPYAEPPINELRFKDPLPAEPWQGVRKASNYSEACLQYNYLLKRVEGSEDCLYLNVFAKTVGNDSTLRPVMVWIHGGAFAFGSGDDSFYGPDYFMRKDVVLVTFNYRLGIFGFLNLEDRLAPGNQGLKDQVAALKWVHDNVEHFGGDPDRVTIFGESAGAASVHYLTLSPMAEGLFSKAIMQSGVALNPWALTVPISRQLVVRMCARLGNETEDSEEILELLRSTEASELVDAQRTILTKRERIQTLTPFGPSVDDESDEPFMPIDPVEASARGIHLPIIIGYNSREGIYYLAATALGRNYRRFNRHFRQFLHPYVLELWRDKYNGTSDSIKRLYFGNKRITRRNKGKIIDLHGDLYFVEGIHSVVRTQVEKSNNSTYLYRYGYDRGFSVMKTLTRTRELGAAHADELTNLFRMRAMERFRTKPLLEGFTDYRLMEQMIDMWVNFATTGSPTGNETVTITPVSWKPVDDANKFEFLNLNTETSARYDFSALDSPVHRNRLYILTEKMFPLVIILLHVKIILSCDIDIVETKLGKVQGFSDTGLLDTEWCSFLGIPYAKPPLGDLRFRDPVPAEPWSDVRMASNYSNFCTQFDIPYKRPGGSEDCLYLNVFTKRIKPDQPRPVMVWIHGGAFNLGSGDNMLYGPDYYMRKDIVLVTLNYRLGIFGFLNLEDKLAPGNQGLKDQVMALKWVQDNIASFGGDPNSVTIFGESAGSASVHYLALSPMTKGLFHRAIMQSGVVLNPWARARINSWEVVYYLCSLMGFESRDHAEIMNFLRGADNYKLTDIITTHLHPAEDSLKGMIAFVPSVDDEDDNPFMPVDPVVAAQAGIQMPVIIGHNDREGILFVTIVGKDFIKLHEEFDQLENPYVADLLSNEYDLAHRDLKKLYNISDNQVEKGDKSYKEPLVDYLGDVHFVEGVHRAAKIQAEKSSHPTYMYRYEFDQGFSLMKHFGKTKMSGAAHADDLIVMWRFHILEKFKMKPLEKDSPSFKIMEHMIAMWTNFAIHGYVRKTILFSLEKSLQHDKNIILNRTPTPSVTEETPVVWTPITDGNQFDILSINATLEKRSIPNIEQFFKNAKN</sequence>
<name>A0ABD2XK30_9HYME</name>
<dbReference type="InterPro" id="IPR029058">
    <property type="entry name" value="AB_hydrolase_fold"/>
</dbReference>
<evidence type="ECO:0000256" key="5">
    <source>
        <dbReference type="ARBA" id="ARBA00023180"/>
    </source>
</evidence>
<feature type="domain" description="Carboxylesterase type B" evidence="6">
    <location>
        <begin position="15"/>
        <end position="526"/>
    </location>
</feature>
<dbReference type="Gene3D" id="3.40.50.1820">
    <property type="entry name" value="alpha/beta hydrolase"/>
    <property type="match status" value="2"/>
</dbReference>
<dbReference type="GO" id="GO:0052689">
    <property type="term" value="F:carboxylic ester hydrolase activity"/>
    <property type="evidence" value="ECO:0007669"/>
    <property type="project" value="UniProtKB-KW"/>
</dbReference>
<dbReference type="AlphaFoldDB" id="A0ABD2XK30"/>
<dbReference type="Proteomes" id="UP001627154">
    <property type="component" value="Unassembled WGS sequence"/>
</dbReference>
<evidence type="ECO:0000256" key="4">
    <source>
        <dbReference type="ARBA" id="ARBA00023157"/>
    </source>
</evidence>
<dbReference type="InterPro" id="IPR019826">
    <property type="entry name" value="Carboxylesterase_B_AS"/>
</dbReference>
<evidence type="ECO:0000259" key="6">
    <source>
        <dbReference type="Pfam" id="PF00135"/>
    </source>
</evidence>
<dbReference type="PANTHER" id="PTHR43142:SF1">
    <property type="entry name" value="CARBOXYLIC ESTER HYDROLASE"/>
    <property type="match status" value="1"/>
</dbReference>
<reference evidence="7 8" key="1">
    <citation type="journal article" date="2024" name="bioRxiv">
        <title>A reference genome for Trichogramma kaykai: A tiny desert-dwelling parasitoid wasp with competing sex-ratio distorters.</title>
        <authorList>
            <person name="Culotta J."/>
            <person name="Lindsey A.R."/>
        </authorList>
    </citation>
    <scope>NUCLEOTIDE SEQUENCE [LARGE SCALE GENOMIC DNA]</scope>
    <source>
        <strain evidence="7 8">KSX58</strain>
    </source>
</reference>
<keyword evidence="5" id="KW-0325">Glycoprotein</keyword>
<dbReference type="EMBL" id="JBJJXI010000021">
    <property type="protein sequence ID" value="KAL3405199.1"/>
    <property type="molecule type" value="Genomic_DNA"/>
</dbReference>
<dbReference type="InterPro" id="IPR002018">
    <property type="entry name" value="CarbesteraseB"/>
</dbReference>
<dbReference type="SUPFAM" id="SSF53474">
    <property type="entry name" value="alpha/beta-Hydrolases"/>
    <property type="match status" value="2"/>
</dbReference>
<evidence type="ECO:0000256" key="1">
    <source>
        <dbReference type="ARBA" id="ARBA00005964"/>
    </source>
</evidence>
<proteinExistence type="inferred from homology"/>
<dbReference type="FunFam" id="3.40.50.1820:FF:000092">
    <property type="entry name" value="Carboxylic ester hydrolase"/>
    <property type="match status" value="2"/>
</dbReference>
<evidence type="ECO:0000313" key="8">
    <source>
        <dbReference type="Proteomes" id="UP001627154"/>
    </source>
</evidence>
<dbReference type="PROSITE" id="PS00122">
    <property type="entry name" value="CARBOXYLESTERASE_B_1"/>
    <property type="match status" value="2"/>
</dbReference>
<dbReference type="PANTHER" id="PTHR43142">
    <property type="entry name" value="CARBOXYLIC ESTER HYDROLASE"/>
    <property type="match status" value="1"/>
</dbReference>
<keyword evidence="4" id="KW-1015">Disulfide bond</keyword>
<accession>A0ABD2XK30</accession>
<evidence type="ECO:0000313" key="7">
    <source>
        <dbReference type="EMBL" id="KAL3405199.1"/>
    </source>
</evidence>
<evidence type="ECO:0000256" key="2">
    <source>
        <dbReference type="ARBA" id="ARBA00022487"/>
    </source>
</evidence>
<comment type="caution">
    <text evidence="7">The sequence shown here is derived from an EMBL/GenBank/DDBJ whole genome shotgun (WGS) entry which is preliminary data.</text>
</comment>
<keyword evidence="3" id="KW-0378">Hydrolase</keyword>
<keyword evidence="8" id="KW-1185">Reference proteome</keyword>
<protein>
    <recommendedName>
        <fullName evidence="6">Carboxylesterase type B domain-containing protein</fullName>
    </recommendedName>
</protein>
<organism evidence="7 8">
    <name type="scientific">Trichogramma kaykai</name>
    <dbReference type="NCBI Taxonomy" id="54128"/>
    <lineage>
        <taxon>Eukaryota</taxon>
        <taxon>Metazoa</taxon>
        <taxon>Ecdysozoa</taxon>
        <taxon>Arthropoda</taxon>
        <taxon>Hexapoda</taxon>
        <taxon>Insecta</taxon>
        <taxon>Pterygota</taxon>
        <taxon>Neoptera</taxon>
        <taxon>Endopterygota</taxon>
        <taxon>Hymenoptera</taxon>
        <taxon>Apocrita</taxon>
        <taxon>Proctotrupomorpha</taxon>
        <taxon>Chalcidoidea</taxon>
        <taxon>Trichogrammatidae</taxon>
        <taxon>Trichogramma</taxon>
    </lineage>
</organism>
<keyword evidence="2" id="KW-0719">Serine esterase</keyword>
<feature type="domain" description="Carboxylesterase type B" evidence="6">
    <location>
        <begin position="570"/>
        <end position="1104"/>
    </location>
</feature>
<dbReference type="Pfam" id="PF00135">
    <property type="entry name" value="COesterase"/>
    <property type="match status" value="2"/>
</dbReference>